<sequence>MSSAFYPFDGQRRMGASAVFASSLMSAVALSFVLLCALWIGIVVAVKRTAVEKLTQGGFLFRSQLGSFAVSLLVANLFTSLSGIIEIIWIAQDGIEHGVLGQIGDLATAYFVVALGFHVLITLALRTYHPWWVVMTSVVFGWSASVLIAAGPASIDSRSLGPVYGFVTLSCNITRAYPLAHIFVYFVPLFFLSFASTVIYSVIFLTLRGNITVNGGFKFYMRPKGPNWRSANSSVQQYKRFIHAVARSMLWFPAAFMFCVIPNAIVQLVDTSGYRPSPPATAFTLVLKHMNGVFDVLIFFNVLRVLRHAFRIPAGFQEEAFNAASAALTSGCNPRSRCSLMSDEQPSQKRAPAPMHPASRCNRYQIHEPSRSDGSVANLPASLPSHEMKITSQTSFGHTQSGSCELWCTLKARSNLGHQVLTSSDCEHSRTVTKSMISKPVLVDPGNPCFRTSPHVSSHDLPSHHGRLIPEILEDHAIPVDTLSQYPRSRLCSKGVVRSPILQQALRKPLPLLPEVEGNSLPNHSSMPLPHEALVSVASTSTVLMTPDPSTIAPTFAKHTTSEKGRNDARAYALQQLTQREILVQPLSPTSPQRHPSERGTTVISFYMPSHRSVHEDMLPDFPITASEHPTDLRTPQPVDETPYFVQPVPSIPAVAEALELALSSPVHEVGLATAVVTEFDVNEYMSSPLPPVPTLPASFRPPLYDVETFIASQEIMDTTDYYTAEVPGLPPLPAFRPRLTIYDDEVSAYSASTIGWRFGSRPRVSYGYVRALPLPPHMRLPDVCVSPTVLNVSTPEVLHPTRGFRPIP</sequence>
<evidence type="ECO:0000313" key="1">
    <source>
        <dbReference type="EMBL" id="KAI0028859.1"/>
    </source>
</evidence>
<evidence type="ECO:0000313" key="2">
    <source>
        <dbReference type="Proteomes" id="UP000814128"/>
    </source>
</evidence>
<proteinExistence type="predicted"/>
<gene>
    <name evidence="1" type="ORF">K488DRAFT_89323</name>
</gene>
<dbReference type="Proteomes" id="UP000814128">
    <property type="component" value="Unassembled WGS sequence"/>
</dbReference>
<organism evidence="1 2">
    <name type="scientific">Vararia minispora EC-137</name>
    <dbReference type="NCBI Taxonomy" id="1314806"/>
    <lineage>
        <taxon>Eukaryota</taxon>
        <taxon>Fungi</taxon>
        <taxon>Dikarya</taxon>
        <taxon>Basidiomycota</taxon>
        <taxon>Agaricomycotina</taxon>
        <taxon>Agaricomycetes</taxon>
        <taxon>Russulales</taxon>
        <taxon>Lachnocladiaceae</taxon>
        <taxon>Vararia</taxon>
    </lineage>
</organism>
<name>A0ACB8QAT5_9AGAM</name>
<reference evidence="1" key="2">
    <citation type="journal article" date="2022" name="New Phytol.">
        <title>Evolutionary transition to the ectomycorrhizal habit in the genomes of a hyperdiverse lineage of mushroom-forming fungi.</title>
        <authorList>
            <person name="Looney B."/>
            <person name="Miyauchi S."/>
            <person name="Morin E."/>
            <person name="Drula E."/>
            <person name="Courty P.E."/>
            <person name="Kohler A."/>
            <person name="Kuo A."/>
            <person name="LaButti K."/>
            <person name="Pangilinan J."/>
            <person name="Lipzen A."/>
            <person name="Riley R."/>
            <person name="Andreopoulos W."/>
            <person name="He G."/>
            <person name="Johnson J."/>
            <person name="Nolan M."/>
            <person name="Tritt A."/>
            <person name="Barry K.W."/>
            <person name="Grigoriev I.V."/>
            <person name="Nagy L.G."/>
            <person name="Hibbett D."/>
            <person name="Henrissat B."/>
            <person name="Matheny P.B."/>
            <person name="Labbe J."/>
            <person name="Martin F.M."/>
        </authorList>
    </citation>
    <scope>NUCLEOTIDE SEQUENCE</scope>
    <source>
        <strain evidence="1">EC-137</strain>
    </source>
</reference>
<protein>
    <submittedName>
        <fullName evidence="1">Uncharacterized protein</fullName>
    </submittedName>
</protein>
<accession>A0ACB8QAT5</accession>
<keyword evidence="2" id="KW-1185">Reference proteome</keyword>
<reference evidence="1" key="1">
    <citation type="submission" date="2021-02" db="EMBL/GenBank/DDBJ databases">
        <authorList>
            <consortium name="DOE Joint Genome Institute"/>
            <person name="Ahrendt S."/>
            <person name="Looney B.P."/>
            <person name="Miyauchi S."/>
            <person name="Morin E."/>
            <person name="Drula E."/>
            <person name="Courty P.E."/>
            <person name="Chicoki N."/>
            <person name="Fauchery L."/>
            <person name="Kohler A."/>
            <person name="Kuo A."/>
            <person name="Labutti K."/>
            <person name="Pangilinan J."/>
            <person name="Lipzen A."/>
            <person name="Riley R."/>
            <person name="Andreopoulos W."/>
            <person name="He G."/>
            <person name="Johnson J."/>
            <person name="Barry K.W."/>
            <person name="Grigoriev I.V."/>
            <person name="Nagy L."/>
            <person name="Hibbett D."/>
            <person name="Henrissat B."/>
            <person name="Matheny P.B."/>
            <person name="Labbe J."/>
            <person name="Martin F."/>
        </authorList>
    </citation>
    <scope>NUCLEOTIDE SEQUENCE</scope>
    <source>
        <strain evidence="1">EC-137</strain>
    </source>
</reference>
<comment type="caution">
    <text evidence="1">The sequence shown here is derived from an EMBL/GenBank/DDBJ whole genome shotgun (WGS) entry which is preliminary data.</text>
</comment>
<dbReference type="EMBL" id="MU273717">
    <property type="protein sequence ID" value="KAI0028859.1"/>
    <property type="molecule type" value="Genomic_DNA"/>
</dbReference>